<accession>A0AAV7URI5</accession>
<feature type="non-terminal residue" evidence="1">
    <location>
        <position position="52"/>
    </location>
</feature>
<gene>
    <name evidence="1" type="ORF">NDU88_007307</name>
</gene>
<dbReference type="Proteomes" id="UP001066276">
    <property type="component" value="Chromosome 3_1"/>
</dbReference>
<proteinExistence type="predicted"/>
<evidence type="ECO:0000313" key="1">
    <source>
        <dbReference type="EMBL" id="KAJ1190569.1"/>
    </source>
</evidence>
<keyword evidence="2" id="KW-1185">Reference proteome</keyword>
<protein>
    <submittedName>
        <fullName evidence="1">Uncharacterized protein</fullName>
    </submittedName>
</protein>
<sequence>TLREERASLPPRGWGLHFPASRVCRGIACSTHADITRLATPRSHGIRSEPTS</sequence>
<evidence type="ECO:0000313" key="2">
    <source>
        <dbReference type="Proteomes" id="UP001066276"/>
    </source>
</evidence>
<comment type="caution">
    <text evidence="1">The sequence shown here is derived from an EMBL/GenBank/DDBJ whole genome shotgun (WGS) entry which is preliminary data.</text>
</comment>
<dbReference type="EMBL" id="JANPWB010000005">
    <property type="protein sequence ID" value="KAJ1190569.1"/>
    <property type="molecule type" value="Genomic_DNA"/>
</dbReference>
<feature type="non-terminal residue" evidence="1">
    <location>
        <position position="1"/>
    </location>
</feature>
<reference evidence="1" key="1">
    <citation type="journal article" date="2022" name="bioRxiv">
        <title>Sequencing and chromosome-scale assembly of the giantPleurodeles waltlgenome.</title>
        <authorList>
            <person name="Brown T."/>
            <person name="Elewa A."/>
            <person name="Iarovenko S."/>
            <person name="Subramanian E."/>
            <person name="Araus A.J."/>
            <person name="Petzold A."/>
            <person name="Susuki M."/>
            <person name="Suzuki K.-i.T."/>
            <person name="Hayashi T."/>
            <person name="Toyoda A."/>
            <person name="Oliveira C."/>
            <person name="Osipova E."/>
            <person name="Leigh N.D."/>
            <person name="Simon A."/>
            <person name="Yun M.H."/>
        </authorList>
    </citation>
    <scope>NUCLEOTIDE SEQUENCE</scope>
    <source>
        <strain evidence="1">20211129_DDA</strain>
        <tissue evidence="1">Liver</tissue>
    </source>
</reference>
<name>A0AAV7URI5_PLEWA</name>
<organism evidence="1 2">
    <name type="scientific">Pleurodeles waltl</name>
    <name type="common">Iberian ribbed newt</name>
    <dbReference type="NCBI Taxonomy" id="8319"/>
    <lineage>
        <taxon>Eukaryota</taxon>
        <taxon>Metazoa</taxon>
        <taxon>Chordata</taxon>
        <taxon>Craniata</taxon>
        <taxon>Vertebrata</taxon>
        <taxon>Euteleostomi</taxon>
        <taxon>Amphibia</taxon>
        <taxon>Batrachia</taxon>
        <taxon>Caudata</taxon>
        <taxon>Salamandroidea</taxon>
        <taxon>Salamandridae</taxon>
        <taxon>Pleurodelinae</taxon>
        <taxon>Pleurodeles</taxon>
    </lineage>
</organism>
<dbReference type="AlphaFoldDB" id="A0AAV7URI5"/>